<evidence type="ECO:0000313" key="4">
    <source>
        <dbReference type="Proteomes" id="UP001611383"/>
    </source>
</evidence>
<dbReference type="SUPFAM" id="SSF89623">
    <property type="entry name" value="Ribose/Galactose isomerase RpiB/AlsB"/>
    <property type="match status" value="1"/>
</dbReference>
<dbReference type="InterPro" id="IPR004785">
    <property type="entry name" value="RpiB"/>
</dbReference>
<dbReference type="RefSeq" id="WP_395822545.1">
    <property type="nucleotide sequence ID" value="NZ_CP043494.1"/>
</dbReference>
<dbReference type="EMBL" id="CP043494">
    <property type="protein sequence ID" value="WNG46304.1"/>
    <property type="molecule type" value="Genomic_DNA"/>
</dbReference>
<dbReference type="PIRSF" id="PIRSF005384">
    <property type="entry name" value="RpiB_LacA_B"/>
    <property type="match status" value="1"/>
</dbReference>
<dbReference type="InterPro" id="IPR003500">
    <property type="entry name" value="RpiB_LacA_LacB"/>
</dbReference>
<dbReference type="NCBIfam" id="TIGR01120">
    <property type="entry name" value="rpiB"/>
    <property type="match status" value="1"/>
</dbReference>
<evidence type="ECO:0000313" key="3">
    <source>
        <dbReference type="EMBL" id="WNG46304.1"/>
    </source>
</evidence>
<accession>A0ABY9WR84</accession>
<evidence type="ECO:0000256" key="1">
    <source>
        <dbReference type="ARBA" id="ARBA00008754"/>
    </source>
</evidence>
<reference evidence="3 4" key="1">
    <citation type="submission" date="2019-08" db="EMBL/GenBank/DDBJ databases">
        <title>Archangium and Cystobacter genomes.</title>
        <authorList>
            <person name="Chen I.-C.K."/>
            <person name="Wielgoss S."/>
        </authorList>
    </citation>
    <scope>NUCLEOTIDE SEQUENCE [LARGE SCALE GENOMIC DNA]</scope>
    <source>
        <strain evidence="3 4">Cbm 6</strain>
    </source>
</reference>
<comment type="similarity">
    <text evidence="1">Belongs to the LacAB/RpiB family.</text>
</comment>
<dbReference type="InterPro" id="IPR036569">
    <property type="entry name" value="RpiB_LacA_LacB_sf"/>
</dbReference>
<keyword evidence="4" id="KW-1185">Reference proteome</keyword>
<dbReference type="Gene3D" id="3.40.1400.10">
    <property type="entry name" value="Sugar-phosphate isomerase, RpiB/LacA/LacB"/>
    <property type="match status" value="1"/>
</dbReference>
<dbReference type="PANTHER" id="PTHR30345">
    <property type="entry name" value="RIBOSE-5-PHOSPHATE ISOMERASE B"/>
    <property type="match status" value="1"/>
</dbReference>
<name>A0ABY9WR84_9BACT</name>
<dbReference type="NCBIfam" id="TIGR00689">
    <property type="entry name" value="rpiB_lacA_lacB"/>
    <property type="match status" value="1"/>
</dbReference>
<evidence type="ECO:0000256" key="2">
    <source>
        <dbReference type="ARBA" id="ARBA00023235"/>
    </source>
</evidence>
<gene>
    <name evidence="3" type="primary">rpiB</name>
    <name evidence="3" type="ORF">F0U60_20900</name>
</gene>
<sequence>MKVIIASDHAGLELRRELVNVLKELRAEVDDVGPTTNASVDYPDFAKQVCRAVAAGDYTFGVLVCGTGIGMSITANKYRGIRAALCTSEFEARMTRAHNDANVLCLGQRVVGGGLARSILEAFLSTPFEGGRHQKRLDKIREAESENGR</sequence>
<dbReference type="PANTHER" id="PTHR30345:SF0">
    <property type="entry name" value="DNA DAMAGE-REPAIR_TOLERATION PROTEIN DRT102"/>
    <property type="match status" value="1"/>
</dbReference>
<dbReference type="NCBIfam" id="NF004051">
    <property type="entry name" value="PRK05571.1"/>
    <property type="match status" value="1"/>
</dbReference>
<organism evidence="3 4">
    <name type="scientific">Archangium minus</name>
    <dbReference type="NCBI Taxonomy" id="83450"/>
    <lineage>
        <taxon>Bacteria</taxon>
        <taxon>Pseudomonadati</taxon>
        <taxon>Myxococcota</taxon>
        <taxon>Myxococcia</taxon>
        <taxon>Myxococcales</taxon>
        <taxon>Cystobacterineae</taxon>
        <taxon>Archangiaceae</taxon>
        <taxon>Archangium</taxon>
    </lineage>
</organism>
<dbReference type="EC" id="5.3.1.6" evidence="3"/>
<keyword evidence="2 3" id="KW-0413">Isomerase</keyword>
<proteinExistence type="inferred from homology"/>
<protein>
    <submittedName>
        <fullName evidence="3">Ribose 5-phosphate isomerase B</fullName>
        <ecNumber evidence="3">5.3.1.6</ecNumber>
    </submittedName>
</protein>
<dbReference type="GO" id="GO:0004751">
    <property type="term" value="F:ribose-5-phosphate isomerase activity"/>
    <property type="evidence" value="ECO:0007669"/>
    <property type="project" value="UniProtKB-EC"/>
</dbReference>
<dbReference type="Proteomes" id="UP001611383">
    <property type="component" value="Chromosome"/>
</dbReference>
<dbReference type="Pfam" id="PF02502">
    <property type="entry name" value="LacAB_rpiB"/>
    <property type="match status" value="1"/>
</dbReference>